<proteinExistence type="predicted"/>
<dbReference type="EMBL" id="JBHTIR010003485">
    <property type="protein sequence ID" value="MFD0855277.1"/>
    <property type="molecule type" value="Genomic_DNA"/>
</dbReference>
<dbReference type="Gene3D" id="3.90.226.10">
    <property type="entry name" value="2-enoyl-CoA Hydratase, Chain A, domain 1"/>
    <property type="match status" value="1"/>
</dbReference>
<keyword evidence="2" id="KW-1185">Reference proteome</keyword>
<name>A0ABW3CNB4_9ACTN</name>
<dbReference type="Proteomes" id="UP001597083">
    <property type="component" value="Unassembled WGS sequence"/>
</dbReference>
<reference evidence="2" key="1">
    <citation type="journal article" date="2019" name="Int. J. Syst. Evol. Microbiol.">
        <title>The Global Catalogue of Microorganisms (GCM) 10K type strain sequencing project: providing services to taxonomists for standard genome sequencing and annotation.</title>
        <authorList>
            <consortium name="The Broad Institute Genomics Platform"/>
            <consortium name="The Broad Institute Genome Sequencing Center for Infectious Disease"/>
            <person name="Wu L."/>
            <person name="Ma J."/>
        </authorList>
    </citation>
    <scope>NUCLEOTIDE SEQUENCE [LARGE SCALE GENOMIC DNA]</scope>
    <source>
        <strain evidence="2">JCM 31696</strain>
    </source>
</reference>
<gene>
    <name evidence="1" type="ORF">ACFQ07_23760</name>
</gene>
<sequence length="61" mass="6394">MKPLVRSSVTEGTGLVVLADVAEHNVLTRQLVDETIAAHDRLADEGVRVAVLAADGPAWCG</sequence>
<evidence type="ECO:0000313" key="1">
    <source>
        <dbReference type="EMBL" id="MFD0855277.1"/>
    </source>
</evidence>
<feature type="non-terminal residue" evidence="1">
    <location>
        <position position="61"/>
    </location>
</feature>
<evidence type="ECO:0000313" key="2">
    <source>
        <dbReference type="Proteomes" id="UP001597083"/>
    </source>
</evidence>
<dbReference type="InterPro" id="IPR029045">
    <property type="entry name" value="ClpP/crotonase-like_dom_sf"/>
</dbReference>
<dbReference type="SUPFAM" id="SSF52096">
    <property type="entry name" value="ClpP/crotonase"/>
    <property type="match status" value="1"/>
</dbReference>
<organism evidence="1 2">
    <name type="scientific">Actinomadura adrarensis</name>
    <dbReference type="NCBI Taxonomy" id="1819600"/>
    <lineage>
        <taxon>Bacteria</taxon>
        <taxon>Bacillati</taxon>
        <taxon>Actinomycetota</taxon>
        <taxon>Actinomycetes</taxon>
        <taxon>Streptosporangiales</taxon>
        <taxon>Thermomonosporaceae</taxon>
        <taxon>Actinomadura</taxon>
    </lineage>
</organism>
<protein>
    <submittedName>
        <fullName evidence="1">Enoyl-CoA hydratase</fullName>
    </submittedName>
</protein>
<comment type="caution">
    <text evidence="1">The sequence shown here is derived from an EMBL/GenBank/DDBJ whole genome shotgun (WGS) entry which is preliminary data.</text>
</comment>
<accession>A0ABW3CNB4</accession>